<reference evidence="6 7" key="1">
    <citation type="submission" date="2021-03" db="EMBL/GenBank/DDBJ databases">
        <authorList>
            <person name="Kanchanasin P."/>
            <person name="Saeng-In P."/>
            <person name="Phongsopitanun W."/>
            <person name="Yuki M."/>
            <person name="Kudo T."/>
            <person name="Ohkuma M."/>
            <person name="Tanasupawat S."/>
        </authorList>
    </citation>
    <scope>NUCLEOTIDE SEQUENCE [LARGE SCALE GENOMIC DNA]</scope>
    <source>
        <strain evidence="6 7">L46</strain>
    </source>
</reference>
<evidence type="ECO:0000256" key="1">
    <source>
        <dbReference type="ARBA" id="ARBA00022553"/>
    </source>
</evidence>
<dbReference type="InterPro" id="IPR016032">
    <property type="entry name" value="Sig_transdc_resp-reg_C-effctor"/>
</dbReference>
<dbReference type="Pfam" id="PF00196">
    <property type="entry name" value="GerE"/>
    <property type="match status" value="1"/>
</dbReference>
<gene>
    <name evidence="6" type="ORF">J4557_43740</name>
</gene>
<dbReference type="PROSITE" id="PS50110">
    <property type="entry name" value="RESPONSE_REGULATORY"/>
    <property type="match status" value="1"/>
</dbReference>
<dbReference type="PANTHER" id="PTHR43214">
    <property type="entry name" value="TWO-COMPONENT RESPONSE REGULATOR"/>
    <property type="match status" value="1"/>
</dbReference>
<dbReference type="Proteomes" id="UP000666915">
    <property type="component" value="Unassembled WGS sequence"/>
</dbReference>
<dbReference type="Pfam" id="PF00072">
    <property type="entry name" value="Response_reg"/>
    <property type="match status" value="1"/>
</dbReference>
<evidence type="ECO:0000256" key="2">
    <source>
        <dbReference type="ARBA" id="ARBA00023125"/>
    </source>
</evidence>
<dbReference type="SMART" id="SM00448">
    <property type="entry name" value="REC"/>
    <property type="match status" value="1"/>
</dbReference>
<feature type="domain" description="HTH luxR-type" evidence="4">
    <location>
        <begin position="142"/>
        <end position="207"/>
    </location>
</feature>
<comment type="caution">
    <text evidence="6">The sequence shown here is derived from an EMBL/GenBank/DDBJ whole genome shotgun (WGS) entry which is preliminary data.</text>
</comment>
<sequence>MIRVLIVDDHEVVRQGLRFVLEQEPDITVTGECADGAAGIEAIRSQRPDVVLLDLVMPGIDGLGVLHALREEGSGPAVIVLTSFLAGDLALEAVHAGACSYLPKTTAVDRVVEAVRAAAAGGSVLDSGVAALLVRKLREDDPAGPLRDLSPRERDVLAELARGRSNREIARALALGEQTVKTHVSSILAKLGLQDRTQAAIFGLQQGLVPLRDALSDDPRTG</sequence>
<dbReference type="SUPFAM" id="SSF46894">
    <property type="entry name" value="C-terminal effector domain of the bipartite response regulators"/>
    <property type="match status" value="1"/>
</dbReference>
<dbReference type="PROSITE" id="PS50043">
    <property type="entry name" value="HTH_LUXR_2"/>
    <property type="match status" value="1"/>
</dbReference>
<evidence type="ECO:0000256" key="3">
    <source>
        <dbReference type="PROSITE-ProRule" id="PRU00169"/>
    </source>
</evidence>
<evidence type="ECO:0000313" key="7">
    <source>
        <dbReference type="Proteomes" id="UP000666915"/>
    </source>
</evidence>
<proteinExistence type="predicted"/>
<dbReference type="SUPFAM" id="SSF52172">
    <property type="entry name" value="CheY-like"/>
    <property type="match status" value="1"/>
</dbReference>
<dbReference type="PANTHER" id="PTHR43214:SF43">
    <property type="entry name" value="TWO-COMPONENT RESPONSE REGULATOR"/>
    <property type="match status" value="1"/>
</dbReference>
<evidence type="ECO:0000259" key="4">
    <source>
        <dbReference type="PROSITE" id="PS50043"/>
    </source>
</evidence>
<dbReference type="CDD" id="cd06170">
    <property type="entry name" value="LuxR_C_like"/>
    <property type="match status" value="1"/>
</dbReference>
<keyword evidence="2" id="KW-0238">DNA-binding</keyword>
<protein>
    <submittedName>
        <fullName evidence="6">Response regulator transcription factor</fullName>
    </submittedName>
</protein>
<organism evidence="6 7">
    <name type="scientific">Actinomadura nitritigenes</name>
    <dbReference type="NCBI Taxonomy" id="134602"/>
    <lineage>
        <taxon>Bacteria</taxon>
        <taxon>Bacillati</taxon>
        <taxon>Actinomycetota</taxon>
        <taxon>Actinomycetes</taxon>
        <taxon>Streptosporangiales</taxon>
        <taxon>Thermomonosporaceae</taxon>
        <taxon>Actinomadura</taxon>
    </lineage>
</organism>
<feature type="domain" description="Response regulatory" evidence="5">
    <location>
        <begin position="3"/>
        <end position="119"/>
    </location>
</feature>
<dbReference type="InterPro" id="IPR011006">
    <property type="entry name" value="CheY-like_superfamily"/>
</dbReference>
<dbReference type="PROSITE" id="PS00622">
    <property type="entry name" value="HTH_LUXR_1"/>
    <property type="match status" value="1"/>
</dbReference>
<accession>A0ABS3RE03</accession>
<dbReference type="SMART" id="SM00421">
    <property type="entry name" value="HTH_LUXR"/>
    <property type="match status" value="1"/>
</dbReference>
<dbReference type="InterPro" id="IPR058245">
    <property type="entry name" value="NreC/VraR/RcsB-like_REC"/>
</dbReference>
<evidence type="ECO:0000259" key="5">
    <source>
        <dbReference type="PROSITE" id="PS50110"/>
    </source>
</evidence>
<dbReference type="InterPro" id="IPR000792">
    <property type="entry name" value="Tscrpt_reg_LuxR_C"/>
</dbReference>
<feature type="modified residue" description="4-aspartylphosphate" evidence="3">
    <location>
        <position position="54"/>
    </location>
</feature>
<dbReference type="PRINTS" id="PR00038">
    <property type="entry name" value="HTHLUXR"/>
</dbReference>
<dbReference type="CDD" id="cd17535">
    <property type="entry name" value="REC_NarL-like"/>
    <property type="match status" value="1"/>
</dbReference>
<dbReference type="RefSeq" id="WP_208272888.1">
    <property type="nucleotide sequence ID" value="NZ_BAAAGM010000019.1"/>
</dbReference>
<dbReference type="Gene3D" id="3.40.50.2300">
    <property type="match status" value="1"/>
</dbReference>
<keyword evidence="1 3" id="KW-0597">Phosphoprotein</keyword>
<name>A0ABS3RE03_9ACTN</name>
<evidence type="ECO:0000313" key="6">
    <source>
        <dbReference type="EMBL" id="MBO2444453.1"/>
    </source>
</evidence>
<keyword evidence="7" id="KW-1185">Reference proteome</keyword>
<dbReference type="EMBL" id="JAGEOK010000046">
    <property type="protein sequence ID" value="MBO2444453.1"/>
    <property type="molecule type" value="Genomic_DNA"/>
</dbReference>
<dbReference type="InterPro" id="IPR001789">
    <property type="entry name" value="Sig_transdc_resp-reg_receiver"/>
</dbReference>
<dbReference type="InterPro" id="IPR039420">
    <property type="entry name" value="WalR-like"/>
</dbReference>